<sequence>MIEENYLLTAIKPERQDIPVGVLTRQRLVVSDSVSIKGLVTGIGVPDWSDGNEPAKNDASVVSALMHSGCRLIGKAQMDDFGTSISGQNPFLARLKNPIAPDARLGGSSSGAALAVAKGAATIAIGNDCCGGVLIPASYCHLYGYRPSQGMVDLRGISALSPSFDAVGFMSKKLPILQQIAEKCWTKPPKAVRFKALKYAPTLFQELLPIEAMLEWEVAMNDSKIRSQDVPNFGKLALTQAHNIHTVILGREIDLQYGQWFDVHKPKFSDETAEFLSRIRGNSFKEFVETKKKRELFSDSIQGFFSSGELLMIPTSPGQPPDDMFLDDTFLLNQRRLYAIAEVAGLAQLTLPFLNVNGTPMGVSLLAHPGEDRLLFEAAGRWFI</sequence>
<gene>
    <name evidence="2" type="ORF">A1OK_16075</name>
</gene>
<organism evidence="2 3">
    <name type="scientific">Enterovibrio norvegicus FF-454</name>
    <dbReference type="NCBI Taxonomy" id="1185651"/>
    <lineage>
        <taxon>Bacteria</taxon>
        <taxon>Pseudomonadati</taxon>
        <taxon>Pseudomonadota</taxon>
        <taxon>Gammaproteobacteria</taxon>
        <taxon>Vibrionales</taxon>
        <taxon>Vibrionaceae</taxon>
        <taxon>Enterovibrio</taxon>
    </lineage>
</organism>
<dbReference type="PANTHER" id="PTHR46310">
    <property type="entry name" value="AMIDASE 1"/>
    <property type="match status" value="1"/>
</dbReference>
<dbReference type="Proteomes" id="UP000095039">
    <property type="component" value="Unassembled WGS sequence"/>
</dbReference>
<comment type="caution">
    <text evidence="2">The sequence shown here is derived from an EMBL/GenBank/DDBJ whole genome shotgun (WGS) entry which is preliminary data.</text>
</comment>
<feature type="domain" description="Amidase" evidence="1">
    <location>
        <begin position="29"/>
        <end position="190"/>
    </location>
</feature>
<protein>
    <recommendedName>
        <fullName evidence="1">Amidase domain-containing protein</fullName>
    </recommendedName>
</protein>
<name>A0A1E5BXX2_9GAMM</name>
<accession>A0A1E5BXX2</accession>
<dbReference type="InterPro" id="IPR023631">
    <property type="entry name" value="Amidase_dom"/>
</dbReference>
<dbReference type="EMBL" id="AJWN02000099">
    <property type="protein sequence ID" value="OEE58081.1"/>
    <property type="molecule type" value="Genomic_DNA"/>
</dbReference>
<dbReference type="Pfam" id="PF01425">
    <property type="entry name" value="Amidase"/>
    <property type="match status" value="1"/>
</dbReference>
<evidence type="ECO:0000259" key="1">
    <source>
        <dbReference type="Pfam" id="PF01425"/>
    </source>
</evidence>
<keyword evidence="3" id="KW-1185">Reference proteome</keyword>
<dbReference type="AlphaFoldDB" id="A0A1E5BXX2"/>
<reference evidence="2 3" key="1">
    <citation type="journal article" date="2012" name="Science">
        <title>Ecological populations of bacteria act as socially cohesive units of antibiotic production and resistance.</title>
        <authorList>
            <person name="Cordero O.X."/>
            <person name="Wildschutte H."/>
            <person name="Kirkup B."/>
            <person name="Proehl S."/>
            <person name="Ngo L."/>
            <person name="Hussain F."/>
            <person name="Le Roux F."/>
            <person name="Mincer T."/>
            <person name="Polz M.F."/>
        </authorList>
    </citation>
    <scope>NUCLEOTIDE SEQUENCE [LARGE SCALE GENOMIC DNA]</scope>
    <source>
        <strain evidence="2 3">FF-454</strain>
    </source>
</reference>
<dbReference type="Gene3D" id="3.90.1300.10">
    <property type="entry name" value="Amidase signature (AS) domain"/>
    <property type="match status" value="1"/>
</dbReference>
<evidence type="ECO:0000313" key="3">
    <source>
        <dbReference type="Proteomes" id="UP000095039"/>
    </source>
</evidence>
<evidence type="ECO:0000313" key="2">
    <source>
        <dbReference type="EMBL" id="OEE58081.1"/>
    </source>
</evidence>
<dbReference type="SUPFAM" id="SSF75304">
    <property type="entry name" value="Amidase signature (AS) enzymes"/>
    <property type="match status" value="1"/>
</dbReference>
<dbReference type="PANTHER" id="PTHR46310:SF7">
    <property type="entry name" value="AMIDASE 1"/>
    <property type="match status" value="1"/>
</dbReference>
<dbReference type="InterPro" id="IPR036928">
    <property type="entry name" value="AS_sf"/>
</dbReference>
<dbReference type="RefSeq" id="WP_016962276.1">
    <property type="nucleotide sequence ID" value="NZ_AJWN02000099.1"/>
</dbReference>
<proteinExistence type="predicted"/>